<evidence type="ECO:0000259" key="14">
    <source>
        <dbReference type="PROSITE" id="PS50839"/>
    </source>
</evidence>
<keyword evidence="10" id="KW-0902">Two-component regulatory system</keyword>
<dbReference type="InterPro" id="IPR036097">
    <property type="entry name" value="HisK_dim/P_sf"/>
</dbReference>
<dbReference type="PANTHER" id="PTHR43711">
    <property type="entry name" value="TWO-COMPONENT HISTIDINE KINASE"/>
    <property type="match status" value="1"/>
</dbReference>
<comment type="catalytic activity">
    <reaction evidence="1">
        <text>ATP + protein L-histidine = ADP + protein N-phospho-L-histidine.</text>
        <dbReference type="EC" id="2.7.13.3"/>
    </reaction>
</comment>
<dbReference type="InterPro" id="IPR036890">
    <property type="entry name" value="HATPase_C_sf"/>
</dbReference>
<feature type="transmembrane region" description="Helical" evidence="12">
    <location>
        <begin position="119"/>
        <end position="144"/>
    </location>
</feature>
<evidence type="ECO:0000256" key="12">
    <source>
        <dbReference type="SAM" id="Phobius"/>
    </source>
</evidence>
<feature type="domain" description="CHASE" evidence="14">
    <location>
        <begin position="253"/>
        <end position="462"/>
    </location>
</feature>
<dbReference type="EMBL" id="CP022684">
    <property type="protein sequence ID" value="AUM13243.1"/>
    <property type="molecule type" value="Genomic_DNA"/>
</dbReference>
<dbReference type="InterPro" id="IPR003594">
    <property type="entry name" value="HATPase_dom"/>
</dbReference>
<dbReference type="Pfam" id="PF05231">
    <property type="entry name" value="MASE1"/>
    <property type="match status" value="1"/>
</dbReference>
<dbReference type="SMART" id="SM01079">
    <property type="entry name" value="CHASE"/>
    <property type="match status" value="1"/>
</dbReference>
<organism evidence="15 16">
    <name type="scientific">Ketobacter alkanivorans</name>
    <dbReference type="NCBI Taxonomy" id="1917421"/>
    <lineage>
        <taxon>Bacteria</taxon>
        <taxon>Pseudomonadati</taxon>
        <taxon>Pseudomonadota</taxon>
        <taxon>Gammaproteobacteria</taxon>
        <taxon>Pseudomonadales</taxon>
        <taxon>Ketobacteraceae</taxon>
        <taxon>Ketobacter</taxon>
    </lineage>
</organism>
<keyword evidence="7 12" id="KW-0812">Transmembrane</keyword>
<evidence type="ECO:0000259" key="13">
    <source>
        <dbReference type="PROSITE" id="PS50109"/>
    </source>
</evidence>
<evidence type="ECO:0000256" key="6">
    <source>
        <dbReference type="ARBA" id="ARBA00022679"/>
    </source>
</evidence>
<keyword evidence="4" id="KW-1003">Cell membrane</keyword>
<feature type="domain" description="Histidine kinase" evidence="13">
    <location>
        <begin position="537"/>
        <end position="757"/>
    </location>
</feature>
<dbReference type="SMART" id="SM00387">
    <property type="entry name" value="HATPase_c"/>
    <property type="match status" value="1"/>
</dbReference>
<dbReference type="Gene3D" id="3.30.565.10">
    <property type="entry name" value="Histidine kinase-like ATPase, C-terminal domain"/>
    <property type="match status" value="1"/>
</dbReference>
<evidence type="ECO:0000313" key="15">
    <source>
        <dbReference type="EMBL" id="AUM13243.1"/>
    </source>
</evidence>
<dbReference type="EC" id="2.7.13.3" evidence="3"/>
<evidence type="ECO:0000256" key="1">
    <source>
        <dbReference type="ARBA" id="ARBA00000085"/>
    </source>
</evidence>
<evidence type="ECO:0000256" key="11">
    <source>
        <dbReference type="ARBA" id="ARBA00023136"/>
    </source>
</evidence>
<evidence type="ECO:0000256" key="10">
    <source>
        <dbReference type="ARBA" id="ARBA00023012"/>
    </source>
</evidence>
<dbReference type="GO" id="GO:0005886">
    <property type="term" value="C:plasma membrane"/>
    <property type="evidence" value="ECO:0007669"/>
    <property type="project" value="UniProtKB-SubCell"/>
</dbReference>
<dbReference type="CDD" id="cd16922">
    <property type="entry name" value="HATPase_EvgS-ArcB-TorS-like"/>
    <property type="match status" value="1"/>
</dbReference>
<dbReference type="InterPro" id="IPR004358">
    <property type="entry name" value="Sig_transdc_His_kin-like_C"/>
</dbReference>
<comment type="subcellular location">
    <subcellularLocation>
        <location evidence="2">Cell membrane</location>
        <topology evidence="2">Multi-pass membrane protein</topology>
    </subcellularLocation>
</comment>
<dbReference type="PROSITE" id="PS50109">
    <property type="entry name" value="HIS_KIN"/>
    <property type="match status" value="1"/>
</dbReference>
<evidence type="ECO:0000256" key="7">
    <source>
        <dbReference type="ARBA" id="ARBA00022692"/>
    </source>
</evidence>
<keyword evidence="8" id="KW-0418">Kinase</keyword>
<dbReference type="InterPro" id="IPR050736">
    <property type="entry name" value="Sensor_HK_Regulatory"/>
</dbReference>
<dbReference type="CDD" id="cd00082">
    <property type="entry name" value="HisKA"/>
    <property type="match status" value="1"/>
</dbReference>
<feature type="transmembrane region" description="Helical" evidence="12">
    <location>
        <begin position="82"/>
        <end position="107"/>
    </location>
</feature>
<evidence type="ECO:0000256" key="8">
    <source>
        <dbReference type="ARBA" id="ARBA00022777"/>
    </source>
</evidence>
<evidence type="ECO:0000256" key="2">
    <source>
        <dbReference type="ARBA" id="ARBA00004651"/>
    </source>
</evidence>
<feature type="transmembrane region" description="Helical" evidence="12">
    <location>
        <begin position="189"/>
        <end position="210"/>
    </location>
</feature>
<dbReference type="InterPro" id="IPR007895">
    <property type="entry name" value="MASE1"/>
</dbReference>
<dbReference type="Pfam" id="PF03924">
    <property type="entry name" value="CHASE"/>
    <property type="match status" value="1"/>
</dbReference>
<dbReference type="FunFam" id="3.30.565.10:FF:000010">
    <property type="entry name" value="Sensor histidine kinase RcsC"/>
    <property type="match status" value="1"/>
</dbReference>
<protein>
    <recommendedName>
        <fullName evidence="3">histidine kinase</fullName>
        <ecNumber evidence="3">2.7.13.3</ecNumber>
    </recommendedName>
</protein>
<name>A0A2K9LLV4_9GAMM</name>
<dbReference type="KEGG" id="kak:Kalk_12765"/>
<accession>A0A2K9LLV4</accession>
<keyword evidence="11 12" id="KW-0472">Membrane</keyword>
<dbReference type="PANTHER" id="PTHR43711:SF26">
    <property type="entry name" value="SENSOR HISTIDINE KINASE RCSC"/>
    <property type="match status" value="1"/>
</dbReference>
<dbReference type="Pfam" id="PF00512">
    <property type="entry name" value="HisKA"/>
    <property type="match status" value="1"/>
</dbReference>
<evidence type="ECO:0000256" key="3">
    <source>
        <dbReference type="ARBA" id="ARBA00012438"/>
    </source>
</evidence>
<evidence type="ECO:0000313" key="16">
    <source>
        <dbReference type="Proteomes" id="UP000235116"/>
    </source>
</evidence>
<dbReference type="AlphaFoldDB" id="A0A2K9LLV4"/>
<dbReference type="Proteomes" id="UP000235116">
    <property type="component" value="Chromosome"/>
</dbReference>
<gene>
    <name evidence="15" type="ORF">Kalk_12765</name>
</gene>
<dbReference type="PRINTS" id="PR00344">
    <property type="entry name" value="BCTRLSENSOR"/>
</dbReference>
<dbReference type="SUPFAM" id="SSF55874">
    <property type="entry name" value="ATPase domain of HSP90 chaperone/DNA topoisomerase II/histidine kinase"/>
    <property type="match status" value="1"/>
</dbReference>
<keyword evidence="9 12" id="KW-1133">Transmembrane helix</keyword>
<proteinExistence type="predicted"/>
<keyword evidence="5" id="KW-0597">Phosphoprotein</keyword>
<evidence type="ECO:0000256" key="4">
    <source>
        <dbReference type="ARBA" id="ARBA00022475"/>
    </source>
</evidence>
<feature type="transmembrane region" description="Helical" evidence="12">
    <location>
        <begin position="156"/>
        <end position="177"/>
    </location>
</feature>
<evidence type="ECO:0000256" key="5">
    <source>
        <dbReference type="ARBA" id="ARBA00022553"/>
    </source>
</evidence>
<reference evidence="16" key="1">
    <citation type="submission" date="2017-08" db="EMBL/GenBank/DDBJ databases">
        <title>Direct submision.</title>
        <authorList>
            <person name="Kim S.-J."/>
            <person name="Rhee S.-K."/>
        </authorList>
    </citation>
    <scope>NUCLEOTIDE SEQUENCE [LARGE SCALE GENOMIC DNA]</scope>
    <source>
        <strain evidence="16">GI5</strain>
    </source>
</reference>
<sequence length="757" mass="83992">MVSIRIPLMLVATAVGYWLLGIISGFFAIPPGYASPIWPAAGFALFMVFVGGLRVLPAIWIASFVLNIGFSDASLLHPSKAWLIAGLIGIGAMLQTLLAYGLILRFTRFPNWVRSTDPMMFALMGGPVACLASSGVGVATLFGFGVVGSTEVVDNWVNWWVGDAIGVMCVAPLILAVKGHSKWSSDTRLTSFILLYVVLVTLASSSFIYFRSEHQRWVGNLFAERAASMHRAIQKQLNTISHVSHTLVGLYSTFDEVRYEQFYRYAEELYEHVPGTQALSWVPIVPHSERASYEARMSQHLGQPFHFRQLTAGKKMETAAVRDRYFPVYYITPLEGNEQAHGFDLGSHPGRLLAIEQAIANQEMISTEPITLVQERGSQPGFLLLTPVIENGVVTSLISCVYLARDMLDAAFNLSDLEQISVSIEDVTSRGNPQQLYDDTVQPTAQRIIHHLPFARRMWQITYSPGIEYLNKTRDNASWIVLVSGFLVVSVFGMFLLLVMTQKSTVENEVLQQTAVLQNALEKAEHASKIKSNFLASMSHELRTPLNSIIGFSVRSQKKLEGSSEERVLDSLGLIEKNGRHLLSLINDILDLSKIEEGKLQIERGPVLITEVTQDVIRLLLPLADERGLSLQLIPGSVDLMQVDRKRFSQILINLLSNAIKFTEQGGITIRYERRSYNGIEGVCLEVSDTGRGISSDDVKRLFRRFEQLGNDFSNQDLGSGLGLSLVQELVHMHGGNIEVSSKPGQGTVFNLWFPSA</sequence>
<feature type="transmembrane region" description="Helical" evidence="12">
    <location>
        <begin position="6"/>
        <end position="29"/>
    </location>
</feature>
<evidence type="ECO:0000256" key="9">
    <source>
        <dbReference type="ARBA" id="ARBA00022989"/>
    </source>
</evidence>
<feature type="transmembrane region" description="Helical" evidence="12">
    <location>
        <begin position="479"/>
        <end position="499"/>
    </location>
</feature>
<dbReference type="SUPFAM" id="SSF47384">
    <property type="entry name" value="Homodimeric domain of signal transducing histidine kinase"/>
    <property type="match status" value="1"/>
</dbReference>
<keyword evidence="6" id="KW-0808">Transferase</keyword>
<dbReference type="GO" id="GO:0000155">
    <property type="term" value="F:phosphorelay sensor kinase activity"/>
    <property type="evidence" value="ECO:0007669"/>
    <property type="project" value="InterPro"/>
</dbReference>
<dbReference type="InterPro" id="IPR005467">
    <property type="entry name" value="His_kinase_dom"/>
</dbReference>
<dbReference type="Pfam" id="PF02518">
    <property type="entry name" value="HATPase_c"/>
    <property type="match status" value="1"/>
</dbReference>
<dbReference type="RefSeq" id="WP_101894622.1">
    <property type="nucleotide sequence ID" value="NZ_CP022684.1"/>
</dbReference>
<feature type="transmembrane region" description="Helical" evidence="12">
    <location>
        <begin position="41"/>
        <end position="62"/>
    </location>
</feature>
<dbReference type="OrthoDB" id="9797243at2"/>
<keyword evidence="16" id="KW-1185">Reference proteome</keyword>
<dbReference type="InterPro" id="IPR006189">
    <property type="entry name" value="CHASE_dom"/>
</dbReference>
<dbReference type="SMART" id="SM00388">
    <property type="entry name" value="HisKA"/>
    <property type="match status" value="1"/>
</dbReference>
<dbReference type="Gene3D" id="1.10.287.130">
    <property type="match status" value="1"/>
</dbReference>
<dbReference type="InterPro" id="IPR003661">
    <property type="entry name" value="HisK_dim/P_dom"/>
</dbReference>
<dbReference type="PROSITE" id="PS50839">
    <property type="entry name" value="CHASE"/>
    <property type="match status" value="1"/>
</dbReference>
<dbReference type="InterPro" id="IPR042240">
    <property type="entry name" value="CHASE_sf"/>
</dbReference>
<dbReference type="Gene3D" id="3.30.450.350">
    <property type="entry name" value="CHASE domain"/>
    <property type="match status" value="1"/>
</dbReference>